<evidence type="ECO:0000313" key="4">
    <source>
        <dbReference type="EMBL" id="QHJ00373.1"/>
    </source>
</evidence>
<evidence type="ECO:0000256" key="1">
    <source>
        <dbReference type="SAM" id="Phobius"/>
    </source>
</evidence>
<evidence type="ECO:0000259" key="3">
    <source>
        <dbReference type="Pfam" id="PF16220"/>
    </source>
</evidence>
<evidence type="ECO:0000259" key="2">
    <source>
        <dbReference type="Pfam" id="PF04773"/>
    </source>
</evidence>
<dbReference type="PIRSF" id="PIRSF018266">
    <property type="entry name" value="FecR"/>
    <property type="match status" value="1"/>
</dbReference>
<sequence length="374" mass="41206">MPASRRNWASPPAWCRNTWCRPCCTATAGWRTEVAQQARSEADRLAEQAADWLVRLGGDDPAERARCRQGFARWKAADPRHAQAAERIESFIERVQGVGQASDGNTRPARAALDAALGSRSRQRARRQRVGALLVVLAMAFTASLALTGGSPGDLLADLRSGETDWVGRTLPDGSRITLSGRAAIDLHFDAASRTIRLRHGDIRIEVAHDAARPFYVETPLARIRALGTRFAVSHEQDRTRVEMFESKVSVQALASPEAATVVHAGERLLLTRQGLSAIEHLDAARIEQGWQRHQLVLNDRPLPEVLAQLSRHRPGGIRYDAAALQGLRVSAVLPLDRPDEALQLLLASFPELRLRTLAGRWAWVELAEAQAQK</sequence>
<dbReference type="PANTHER" id="PTHR30273:SF2">
    <property type="entry name" value="PROTEIN FECR"/>
    <property type="match status" value="1"/>
</dbReference>
<dbReference type="Pfam" id="PF16220">
    <property type="entry name" value="DUF4880"/>
    <property type="match status" value="1"/>
</dbReference>
<dbReference type="Proteomes" id="UP000464787">
    <property type="component" value="Chromosome"/>
</dbReference>
<dbReference type="AlphaFoldDB" id="A0A857JBP2"/>
<dbReference type="InterPro" id="IPR012373">
    <property type="entry name" value="Ferrdict_sens_TM"/>
</dbReference>
<dbReference type="Pfam" id="PF04773">
    <property type="entry name" value="FecR"/>
    <property type="match status" value="1"/>
</dbReference>
<accession>A0A857JBP2</accession>
<gene>
    <name evidence="4" type="ORF">GT347_21765</name>
</gene>
<keyword evidence="1" id="KW-1133">Transmembrane helix</keyword>
<dbReference type="KEGG" id="xyk:GT347_21765"/>
<keyword evidence="1" id="KW-0812">Transmembrane</keyword>
<feature type="domain" description="FecR N-terminal" evidence="3">
    <location>
        <begin position="47"/>
        <end position="90"/>
    </location>
</feature>
<dbReference type="EMBL" id="CP047650">
    <property type="protein sequence ID" value="QHJ00373.1"/>
    <property type="molecule type" value="Genomic_DNA"/>
</dbReference>
<dbReference type="Gene3D" id="2.60.120.1440">
    <property type="match status" value="1"/>
</dbReference>
<dbReference type="GO" id="GO:0016989">
    <property type="term" value="F:sigma factor antagonist activity"/>
    <property type="evidence" value="ECO:0007669"/>
    <property type="project" value="TreeGrafter"/>
</dbReference>
<dbReference type="PANTHER" id="PTHR30273">
    <property type="entry name" value="PERIPLASMIC SIGNAL SENSOR AND SIGMA FACTOR ACTIVATOR FECR-RELATED"/>
    <property type="match status" value="1"/>
</dbReference>
<feature type="domain" description="FecR protein" evidence="2">
    <location>
        <begin position="159"/>
        <end position="249"/>
    </location>
</feature>
<organism evidence="4 5">
    <name type="scientific">Xylophilus rhododendri</name>
    <dbReference type="NCBI Taxonomy" id="2697032"/>
    <lineage>
        <taxon>Bacteria</taxon>
        <taxon>Pseudomonadati</taxon>
        <taxon>Pseudomonadota</taxon>
        <taxon>Betaproteobacteria</taxon>
        <taxon>Burkholderiales</taxon>
        <taxon>Xylophilus</taxon>
    </lineage>
</organism>
<proteinExistence type="predicted"/>
<reference evidence="4 5" key="1">
    <citation type="submission" date="2020-01" db="EMBL/GenBank/DDBJ databases">
        <title>Genome sequencing of strain KACC 21265.</title>
        <authorList>
            <person name="Heo J."/>
            <person name="Kim S.-J."/>
            <person name="Kim J.-S."/>
            <person name="Hong S.-B."/>
            <person name="Kwon S.-W."/>
        </authorList>
    </citation>
    <scope>NUCLEOTIDE SEQUENCE [LARGE SCALE GENOMIC DNA]</scope>
    <source>
        <strain evidence="4 5">KACC 21265</strain>
    </source>
</reference>
<name>A0A857JBP2_9BURK</name>
<keyword evidence="5" id="KW-1185">Reference proteome</keyword>
<dbReference type="InterPro" id="IPR032623">
    <property type="entry name" value="FecR_N"/>
</dbReference>
<keyword evidence="1" id="KW-0472">Membrane</keyword>
<evidence type="ECO:0000313" key="5">
    <source>
        <dbReference type="Proteomes" id="UP000464787"/>
    </source>
</evidence>
<feature type="transmembrane region" description="Helical" evidence="1">
    <location>
        <begin position="130"/>
        <end position="150"/>
    </location>
</feature>
<protein>
    <submittedName>
        <fullName evidence="4">DUF4880 domain-containing protein</fullName>
    </submittedName>
</protein>
<dbReference type="InterPro" id="IPR006860">
    <property type="entry name" value="FecR"/>
</dbReference>